<dbReference type="EMBL" id="JAFFHA010000009">
    <property type="protein sequence ID" value="KAK4650037.1"/>
    <property type="molecule type" value="Genomic_DNA"/>
</dbReference>
<sequence length="255" mass="28135">MVTTNHHSDHQSHTCERTTVNGNSPTTAHDDMTVPRPLRIPRHVLLLSLQSPSWFDIEYENLLHALPAESGRILKAEDPEDALEMFSHREVANSFSAVLIADHGITFPRHSPIWHLLLKNYIRKGGRVIICCEFPCGVIPRDFDTMFSEIEGLDWKFGGCSRGEYGRAEAPGQGKDALPDVVDWNAVKLRAEGMKSGESWYSDSTGASAAAMAKVGEGWLGYVGNVDVDGDTAMIILRMCGFDESEGGQGVYLEE</sequence>
<feature type="region of interest" description="Disordered" evidence="1">
    <location>
        <begin position="1"/>
        <end position="34"/>
    </location>
</feature>
<feature type="compositionally biased region" description="Polar residues" evidence="1">
    <location>
        <begin position="17"/>
        <end position="27"/>
    </location>
</feature>
<protein>
    <submittedName>
        <fullName evidence="2">Uncharacterized protein</fullName>
    </submittedName>
</protein>
<reference evidence="2 3" key="1">
    <citation type="journal article" date="2023" name="bioRxiv">
        <title>High-quality genome assemblies of four members of thePodospora anserinaspecies complex.</title>
        <authorList>
            <person name="Ament-Velasquez S.L."/>
            <person name="Vogan A.A."/>
            <person name="Wallerman O."/>
            <person name="Hartmann F."/>
            <person name="Gautier V."/>
            <person name="Silar P."/>
            <person name="Giraud T."/>
            <person name="Johannesson H."/>
        </authorList>
    </citation>
    <scope>NUCLEOTIDE SEQUENCE [LARGE SCALE GENOMIC DNA]</scope>
    <source>
        <strain evidence="2 3">CBS 415.72m</strain>
    </source>
</reference>
<evidence type="ECO:0000313" key="2">
    <source>
        <dbReference type="EMBL" id="KAK4650037.1"/>
    </source>
</evidence>
<gene>
    <name evidence="2" type="ORF">QC762_702950</name>
</gene>
<keyword evidence="3" id="KW-1185">Reference proteome</keyword>
<evidence type="ECO:0000256" key="1">
    <source>
        <dbReference type="SAM" id="MobiDB-lite"/>
    </source>
</evidence>
<feature type="compositionally biased region" description="Basic and acidic residues" evidence="1">
    <location>
        <begin position="1"/>
        <end position="16"/>
    </location>
</feature>
<name>A0ABR0G2V9_9PEZI</name>
<accession>A0ABR0G2V9</accession>
<proteinExistence type="predicted"/>
<dbReference type="Proteomes" id="UP001323405">
    <property type="component" value="Unassembled WGS sequence"/>
</dbReference>
<organism evidence="2 3">
    <name type="scientific">Podospora pseudocomata</name>
    <dbReference type="NCBI Taxonomy" id="2093779"/>
    <lineage>
        <taxon>Eukaryota</taxon>
        <taxon>Fungi</taxon>
        <taxon>Dikarya</taxon>
        <taxon>Ascomycota</taxon>
        <taxon>Pezizomycotina</taxon>
        <taxon>Sordariomycetes</taxon>
        <taxon>Sordariomycetidae</taxon>
        <taxon>Sordariales</taxon>
        <taxon>Podosporaceae</taxon>
        <taxon>Podospora</taxon>
    </lineage>
</organism>
<dbReference type="GeneID" id="87913055"/>
<comment type="caution">
    <text evidence="2">The sequence shown here is derived from an EMBL/GenBank/DDBJ whole genome shotgun (WGS) entry which is preliminary data.</text>
</comment>
<dbReference type="RefSeq" id="XP_062739012.1">
    <property type="nucleotide sequence ID" value="XM_062893148.1"/>
</dbReference>
<evidence type="ECO:0000313" key="3">
    <source>
        <dbReference type="Proteomes" id="UP001323405"/>
    </source>
</evidence>